<feature type="domain" description="CheR-type methyltransferase" evidence="7">
    <location>
        <begin position="1"/>
        <end position="268"/>
    </location>
</feature>
<dbReference type="AlphaFoldDB" id="A0A1I4PT44"/>
<dbReference type="InterPro" id="IPR000780">
    <property type="entry name" value="CheR_MeTrfase"/>
</dbReference>
<accession>A0A1I4PT44</accession>
<dbReference type="SMART" id="SM00138">
    <property type="entry name" value="MeTrc"/>
    <property type="match status" value="1"/>
</dbReference>
<dbReference type="Pfam" id="PF01739">
    <property type="entry name" value="CheR"/>
    <property type="match status" value="1"/>
</dbReference>
<evidence type="ECO:0000256" key="6">
    <source>
        <dbReference type="PIRSR" id="PIRSR000410-1"/>
    </source>
</evidence>
<dbReference type="RefSeq" id="WP_090483703.1">
    <property type="nucleotide sequence ID" value="NZ_FOUO01000002.1"/>
</dbReference>
<dbReference type="STRING" id="195064.SAMN05421721_102217"/>
<evidence type="ECO:0000256" key="5">
    <source>
        <dbReference type="PIRNR" id="PIRNR000410"/>
    </source>
</evidence>
<dbReference type="SUPFAM" id="SSF53335">
    <property type="entry name" value="S-adenosyl-L-methionine-dependent methyltransferases"/>
    <property type="match status" value="1"/>
</dbReference>
<dbReference type="PANTHER" id="PTHR24422:SF19">
    <property type="entry name" value="CHEMOTAXIS PROTEIN METHYLTRANSFERASE"/>
    <property type="match status" value="1"/>
</dbReference>
<dbReference type="PROSITE" id="PS50123">
    <property type="entry name" value="CHER"/>
    <property type="match status" value="1"/>
</dbReference>
<dbReference type="EC" id="2.1.1.80" evidence="5"/>
<evidence type="ECO:0000256" key="2">
    <source>
        <dbReference type="ARBA" id="ARBA00022603"/>
    </source>
</evidence>
<dbReference type="GO" id="GO:0008983">
    <property type="term" value="F:protein-glutamate O-methyltransferase activity"/>
    <property type="evidence" value="ECO:0007669"/>
    <property type="project" value="UniProtKB-EC"/>
</dbReference>
<dbReference type="GO" id="GO:0032259">
    <property type="term" value="P:methylation"/>
    <property type="evidence" value="ECO:0007669"/>
    <property type="project" value="UniProtKB-KW"/>
</dbReference>
<feature type="binding site" evidence="6">
    <location>
        <begin position="218"/>
        <end position="219"/>
    </location>
    <ligand>
        <name>S-adenosyl-L-methionine</name>
        <dbReference type="ChEBI" id="CHEBI:59789"/>
    </ligand>
</feature>
<evidence type="ECO:0000259" key="7">
    <source>
        <dbReference type="PROSITE" id="PS50123"/>
    </source>
</evidence>
<keyword evidence="9" id="KW-1185">Reference proteome</keyword>
<dbReference type="Gene3D" id="1.10.155.10">
    <property type="entry name" value="Chemotaxis receptor methyltransferase CheR, N-terminal domain"/>
    <property type="match status" value="1"/>
</dbReference>
<proteinExistence type="predicted"/>
<dbReference type="InterPro" id="IPR029063">
    <property type="entry name" value="SAM-dependent_MTases_sf"/>
</dbReference>
<dbReference type="EMBL" id="FOUO01000002">
    <property type="protein sequence ID" value="SFM30947.1"/>
    <property type="molecule type" value="Genomic_DNA"/>
</dbReference>
<feature type="binding site" evidence="6">
    <location>
        <position position="142"/>
    </location>
    <ligand>
        <name>S-adenosyl-L-methionine</name>
        <dbReference type="ChEBI" id="CHEBI:59789"/>
    </ligand>
</feature>
<dbReference type="InterPro" id="IPR050903">
    <property type="entry name" value="Bact_Chemotaxis_MeTrfase"/>
</dbReference>
<feature type="binding site" evidence="6">
    <location>
        <position position="117"/>
    </location>
    <ligand>
        <name>S-adenosyl-L-methionine</name>
        <dbReference type="ChEBI" id="CHEBI:59789"/>
    </ligand>
</feature>
<keyword evidence="2 5" id="KW-0489">Methyltransferase</keyword>
<dbReference type="PRINTS" id="PR00996">
    <property type="entry name" value="CHERMTFRASE"/>
</dbReference>
<dbReference type="Proteomes" id="UP000199556">
    <property type="component" value="Unassembled WGS sequence"/>
</dbReference>
<sequence>MREREFAFSDADFQRIRRLIYEHAGISLHTGKRDMVYSRVARRLRVTGLDSFAQYLDRLEVQSEEWQHFVNALTTNLTSFFREAHHFPILQEHAQETHRRERRGLRIWSAGCSTGEEPYSIAITLMEAFGDRQPPVRILATDLDTQVVRHAEEGIYPAERVARMPEAQVKRYFLRGKGGMKGLVRVKPQVRELVTFKPFNLLGSEWPLKEPFDAIFCRNVLIYFDKPTQYRLLARFHPQLRPDGLLFVGHSESLAHAADLFRLRGKTVCVPVPRS</sequence>
<dbReference type="CDD" id="cd02440">
    <property type="entry name" value="AdoMet_MTases"/>
    <property type="match status" value="1"/>
</dbReference>
<protein>
    <recommendedName>
        <fullName evidence="5">Chemotaxis protein methyltransferase</fullName>
        <ecNumber evidence="5">2.1.1.80</ecNumber>
    </recommendedName>
</protein>
<dbReference type="PANTHER" id="PTHR24422">
    <property type="entry name" value="CHEMOTAXIS PROTEIN METHYLTRANSFERASE"/>
    <property type="match status" value="1"/>
</dbReference>
<organism evidence="8 9">
    <name type="scientific">Ectothiorhodospira mobilis</name>
    <dbReference type="NCBI Taxonomy" id="195064"/>
    <lineage>
        <taxon>Bacteria</taxon>
        <taxon>Pseudomonadati</taxon>
        <taxon>Pseudomonadota</taxon>
        <taxon>Gammaproteobacteria</taxon>
        <taxon>Chromatiales</taxon>
        <taxon>Ectothiorhodospiraceae</taxon>
        <taxon>Ectothiorhodospira</taxon>
    </lineage>
</organism>
<dbReference type="Pfam" id="PF03705">
    <property type="entry name" value="CheR_N"/>
    <property type="match status" value="1"/>
</dbReference>
<gene>
    <name evidence="8" type="ORF">SAMN05421721_102217</name>
</gene>
<dbReference type="OrthoDB" id="9816309at2"/>
<evidence type="ECO:0000313" key="9">
    <source>
        <dbReference type="Proteomes" id="UP000199556"/>
    </source>
</evidence>
<keyword evidence="3 5" id="KW-0808">Transferase</keyword>
<dbReference type="PIRSF" id="PIRSF000410">
    <property type="entry name" value="CheR"/>
    <property type="match status" value="1"/>
</dbReference>
<dbReference type="InterPro" id="IPR022641">
    <property type="entry name" value="CheR_N"/>
</dbReference>
<feature type="binding site" evidence="6">
    <location>
        <position position="76"/>
    </location>
    <ligand>
        <name>S-adenosyl-L-methionine</name>
        <dbReference type="ChEBI" id="CHEBI:59789"/>
    </ligand>
</feature>
<dbReference type="SUPFAM" id="SSF47757">
    <property type="entry name" value="Chemotaxis receptor methyltransferase CheR, N-terminal domain"/>
    <property type="match status" value="1"/>
</dbReference>
<keyword evidence="4 5" id="KW-0949">S-adenosyl-L-methionine</keyword>
<dbReference type="Gene3D" id="3.40.50.150">
    <property type="entry name" value="Vaccinia Virus protein VP39"/>
    <property type="match status" value="1"/>
</dbReference>
<evidence type="ECO:0000256" key="1">
    <source>
        <dbReference type="ARBA" id="ARBA00001541"/>
    </source>
</evidence>
<reference evidence="8 9" key="1">
    <citation type="submission" date="2016-10" db="EMBL/GenBank/DDBJ databases">
        <authorList>
            <person name="de Groot N.N."/>
        </authorList>
    </citation>
    <scope>NUCLEOTIDE SEQUENCE [LARGE SCALE GENOMIC DNA]</scope>
    <source>
        <strain evidence="8 9">DSM 4180</strain>
    </source>
</reference>
<feature type="binding site" evidence="6">
    <location>
        <position position="82"/>
    </location>
    <ligand>
        <name>S-adenosyl-L-methionine</name>
        <dbReference type="ChEBI" id="CHEBI:59789"/>
    </ligand>
</feature>
<evidence type="ECO:0000313" key="8">
    <source>
        <dbReference type="EMBL" id="SFM30947.1"/>
    </source>
</evidence>
<evidence type="ECO:0000256" key="4">
    <source>
        <dbReference type="ARBA" id="ARBA00022691"/>
    </source>
</evidence>
<dbReference type="InterPro" id="IPR026024">
    <property type="entry name" value="Chemotaxis_MeTrfase_CheR"/>
</dbReference>
<dbReference type="InterPro" id="IPR036804">
    <property type="entry name" value="CheR_N_sf"/>
</dbReference>
<comment type="function">
    <text evidence="5">Methylation of the membrane-bound methyl-accepting chemotaxis proteins (MCP) to form gamma-glutamyl methyl ester residues in MCP.</text>
</comment>
<comment type="catalytic activity">
    <reaction evidence="1 5">
        <text>L-glutamyl-[protein] + S-adenosyl-L-methionine = [protein]-L-glutamate 5-O-methyl ester + S-adenosyl-L-homocysteine</text>
        <dbReference type="Rhea" id="RHEA:24452"/>
        <dbReference type="Rhea" id="RHEA-COMP:10208"/>
        <dbReference type="Rhea" id="RHEA-COMP:10311"/>
        <dbReference type="ChEBI" id="CHEBI:29973"/>
        <dbReference type="ChEBI" id="CHEBI:57856"/>
        <dbReference type="ChEBI" id="CHEBI:59789"/>
        <dbReference type="ChEBI" id="CHEBI:82795"/>
        <dbReference type="EC" id="2.1.1.80"/>
    </reaction>
</comment>
<evidence type="ECO:0000256" key="3">
    <source>
        <dbReference type="ARBA" id="ARBA00022679"/>
    </source>
</evidence>
<feature type="binding site" evidence="6">
    <location>
        <begin position="200"/>
        <end position="201"/>
    </location>
    <ligand>
        <name>S-adenosyl-L-methionine</name>
        <dbReference type="ChEBI" id="CHEBI:59789"/>
    </ligand>
</feature>
<name>A0A1I4PT44_ECTMO</name>
<feature type="binding site" evidence="6">
    <location>
        <position position="78"/>
    </location>
    <ligand>
        <name>S-adenosyl-L-methionine</name>
        <dbReference type="ChEBI" id="CHEBI:59789"/>
    </ligand>
</feature>
<dbReference type="InterPro" id="IPR022642">
    <property type="entry name" value="CheR_C"/>
</dbReference>